<sequence length="460" mass="52527">MKNHQIRKDEFPPDFKSVKDALFNHIRLLWGLIEQNSVPEAPDPKVLKRFESRFETVAELEAHAANPNANVFVANADIQTLNSGRAGRIKLGQGMLQLEDSDIRYIHGYLGKLGIDCWGPNLEESSESLWNSACRISAINMFRQMAASGVYQNSSLNHGYVNNVMLLIQAYNHYVHYLLEDRFKKEIKEIGKHVKTKLANKNQKNRDQLRDRREKFAVANNFPKRYRNIIANIHSHSDDEVDGKGNFQIKTLPYRSNTANIFFRRLDEQMKAVDDALGITSKARIRKLPKVPQITNFPKAPIGLPLDFYSKKWLSTLPVSQQRLSVAFLPDPSKSLLPPQNINHDRREKWSDSKFSKEFVSIVLTKYGLDKVELNSEGEEAVEEDDEEVEGGVIDLEQESEIEKDAEEYVQDGEWGKLYDEDEDADYEVESEEEEEEEEEDGDGEGGGPGDSDEDMEGSE</sequence>
<feature type="compositionally biased region" description="Acidic residues" evidence="1">
    <location>
        <begin position="420"/>
        <end position="444"/>
    </location>
</feature>
<keyword evidence="3" id="KW-1185">Reference proteome</keyword>
<feature type="region of interest" description="Disordered" evidence="1">
    <location>
        <begin position="376"/>
        <end position="460"/>
    </location>
</feature>
<dbReference type="Proteomes" id="UP000765509">
    <property type="component" value="Unassembled WGS sequence"/>
</dbReference>
<evidence type="ECO:0000256" key="1">
    <source>
        <dbReference type="SAM" id="MobiDB-lite"/>
    </source>
</evidence>
<dbReference type="AlphaFoldDB" id="A0A9Q3HM60"/>
<dbReference type="EMBL" id="AVOT02019238">
    <property type="protein sequence ID" value="MBW0506695.1"/>
    <property type="molecule type" value="Genomic_DNA"/>
</dbReference>
<dbReference type="OrthoDB" id="2506854at2759"/>
<name>A0A9Q3HM60_9BASI</name>
<feature type="compositionally biased region" description="Acidic residues" evidence="1">
    <location>
        <begin position="376"/>
        <end position="411"/>
    </location>
</feature>
<comment type="caution">
    <text evidence="2">The sequence shown here is derived from an EMBL/GenBank/DDBJ whole genome shotgun (WGS) entry which is preliminary data.</text>
</comment>
<accession>A0A9Q3HM60</accession>
<organism evidence="2 3">
    <name type="scientific">Austropuccinia psidii MF-1</name>
    <dbReference type="NCBI Taxonomy" id="1389203"/>
    <lineage>
        <taxon>Eukaryota</taxon>
        <taxon>Fungi</taxon>
        <taxon>Dikarya</taxon>
        <taxon>Basidiomycota</taxon>
        <taxon>Pucciniomycotina</taxon>
        <taxon>Pucciniomycetes</taxon>
        <taxon>Pucciniales</taxon>
        <taxon>Sphaerophragmiaceae</taxon>
        <taxon>Austropuccinia</taxon>
    </lineage>
</organism>
<proteinExistence type="predicted"/>
<gene>
    <name evidence="2" type="ORF">O181_046410</name>
</gene>
<evidence type="ECO:0000313" key="2">
    <source>
        <dbReference type="EMBL" id="MBW0506695.1"/>
    </source>
</evidence>
<protein>
    <submittedName>
        <fullName evidence="2">Uncharacterized protein</fullName>
    </submittedName>
</protein>
<evidence type="ECO:0000313" key="3">
    <source>
        <dbReference type="Proteomes" id="UP000765509"/>
    </source>
</evidence>
<reference evidence="2" key="1">
    <citation type="submission" date="2021-03" db="EMBL/GenBank/DDBJ databases">
        <title>Draft genome sequence of rust myrtle Austropuccinia psidii MF-1, a brazilian biotype.</title>
        <authorList>
            <person name="Quecine M.C."/>
            <person name="Pachon D.M.R."/>
            <person name="Bonatelli M.L."/>
            <person name="Correr F.H."/>
            <person name="Franceschini L.M."/>
            <person name="Leite T.F."/>
            <person name="Margarido G.R.A."/>
            <person name="Almeida C.A."/>
            <person name="Ferrarezi J.A."/>
            <person name="Labate C.A."/>
        </authorList>
    </citation>
    <scope>NUCLEOTIDE SEQUENCE</scope>
    <source>
        <strain evidence="2">MF-1</strain>
    </source>
</reference>
<feature type="compositionally biased region" description="Acidic residues" evidence="1">
    <location>
        <begin position="451"/>
        <end position="460"/>
    </location>
</feature>